<reference evidence="3" key="1">
    <citation type="submission" date="2019-08" db="EMBL/GenBank/DDBJ databases">
        <authorList>
            <person name="Kucharzyk K."/>
            <person name="Murdoch R.W."/>
            <person name="Higgins S."/>
            <person name="Loffler F."/>
        </authorList>
    </citation>
    <scope>NUCLEOTIDE SEQUENCE</scope>
</reference>
<dbReference type="InterPro" id="IPR025378">
    <property type="entry name" value="DUF4368"/>
</dbReference>
<organism evidence="3">
    <name type="scientific">bioreactor metagenome</name>
    <dbReference type="NCBI Taxonomy" id="1076179"/>
    <lineage>
        <taxon>unclassified sequences</taxon>
        <taxon>metagenomes</taxon>
        <taxon>ecological metagenomes</taxon>
    </lineage>
</organism>
<feature type="coiled-coil region" evidence="1">
    <location>
        <begin position="69"/>
        <end position="96"/>
    </location>
</feature>
<evidence type="ECO:0000259" key="2">
    <source>
        <dbReference type="Pfam" id="PF14287"/>
    </source>
</evidence>
<comment type="caution">
    <text evidence="3">The sequence shown here is derived from an EMBL/GenBank/DDBJ whole genome shotgun (WGS) entry which is preliminary data.</text>
</comment>
<dbReference type="EMBL" id="VSSQ01056776">
    <property type="protein sequence ID" value="MPN10610.1"/>
    <property type="molecule type" value="Genomic_DNA"/>
</dbReference>
<dbReference type="Pfam" id="PF14287">
    <property type="entry name" value="DUF4368"/>
    <property type="match status" value="1"/>
</dbReference>
<dbReference type="AlphaFoldDB" id="A0A645F9N3"/>
<protein>
    <recommendedName>
        <fullName evidence="2">DUF4368 domain-containing protein</fullName>
    </recommendedName>
</protein>
<evidence type="ECO:0000256" key="1">
    <source>
        <dbReference type="SAM" id="Coils"/>
    </source>
</evidence>
<sequence>MYFYTCNYFSPNQEHFVCSGSRGNPKACTTHYIREQILHDLVLEHIRQTLSFAREHENEFVAQLGQQAAAVQKKELAAQRRTLAKAQARLTELDKLFQRIYEDNFNGKLTDEQFSKLSASYTEEQKMLESQIPELKEDLECKESSAVDLTQFLKLVREYTEVPELTATILNQFIHQILVYAPKKDNGKRTQRIEIIYNFIGRAPQQEETGVA</sequence>
<feature type="domain" description="DUF4368" evidence="2">
    <location>
        <begin position="142"/>
        <end position="202"/>
    </location>
</feature>
<keyword evidence="1" id="KW-0175">Coiled coil</keyword>
<gene>
    <name evidence="3" type="ORF">SDC9_157905</name>
</gene>
<proteinExistence type="predicted"/>
<accession>A0A645F9N3</accession>
<name>A0A645F9N3_9ZZZZ</name>
<evidence type="ECO:0000313" key="3">
    <source>
        <dbReference type="EMBL" id="MPN10610.1"/>
    </source>
</evidence>